<accession>A0ABU4INY0</accession>
<evidence type="ECO:0000259" key="4">
    <source>
        <dbReference type="Pfam" id="PF25917"/>
    </source>
</evidence>
<dbReference type="InterPro" id="IPR058625">
    <property type="entry name" value="MdtA-like_BSH"/>
</dbReference>
<keyword evidence="3" id="KW-0472">Membrane</keyword>
<evidence type="ECO:0000259" key="5">
    <source>
        <dbReference type="Pfam" id="PF26002"/>
    </source>
</evidence>
<evidence type="ECO:0000313" key="6">
    <source>
        <dbReference type="EMBL" id="MDW6020004.1"/>
    </source>
</evidence>
<dbReference type="InterPro" id="IPR050739">
    <property type="entry name" value="MFP"/>
</dbReference>
<keyword evidence="2" id="KW-0175">Coiled coil</keyword>
<dbReference type="RefSeq" id="WP_171138660.1">
    <property type="nucleotide sequence ID" value="NZ_AP024894.1"/>
</dbReference>
<proteinExistence type="inferred from homology"/>
<name>A0ABU4INY0_9VIBR</name>
<feature type="domain" description="AprE-like beta-barrel" evidence="5">
    <location>
        <begin position="303"/>
        <end position="399"/>
    </location>
</feature>
<evidence type="ECO:0000256" key="3">
    <source>
        <dbReference type="SAM" id="Phobius"/>
    </source>
</evidence>
<keyword evidence="3" id="KW-1133">Transmembrane helix</keyword>
<dbReference type="Pfam" id="PF25917">
    <property type="entry name" value="BSH_RND"/>
    <property type="match status" value="1"/>
</dbReference>
<comment type="caution">
    <text evidence="6">The sequence shown here is derived from an EMBL/GenBank/DDBJ whole genome shotgun (WGS) entry which is preliminary data.</text>
</comment>
<dbReference type="EMBL" id="JAWRCN010000002">
    <property type="protein sequence ID" value="MDW6020004.1"/>
    <property type="molecule type" value="Genomic_DNA"/>
</dbReference>
<evidence type="ECO:0000313" key="7">
    <source>
        <dbReference type="Proteomes" id="UP001272325"/>
    </source>
</evidence>
<dbReference type="InterPro" id="IPR058982">
    <property type="entry name" value="Beta-barrel_AprE"/>
</dbReference>
<dbReference type="Gene3D" id="2.40.50.100">
    <property type="match status" value="1"/>
</dbReference>
<dbReference type="PANTHER" id="PTHR30386:SF28">
    <property type="entry name" value="EXPORTED PROTEIN"/>
    <property type="match status" value="1"/>
</dbReference>
<evidence type="ECO:0000256" key="2">
    <source>
        <dbReference type="SAM" id="Coils"/>
    </source>
</evidence>
<evidence type="ECO:0000256" key="1">
    <source>
        <dbReference type="ARBA" id="ARBA00009477"/>
    </source>
</evidence>
<dbReference type="Gene3D" id="2.40.30.170">
    <property type="match status" value="1"/>
</dbReference>
<dbReference type="PANTHER" id="PTHR30386">
    <property type="entry name" value="MEMBRANE FUSION SUBUNIT OF EMRAB-TOLC MULTIDRUG EFFLUX PUMP"/>
    <property type="match status" value="1"/>
</dbReference>
<organism evidence="6 7">
    <name type="scientific">Vibrio plantisponsor</name>
    <dbReference type="NCBI Taxonomy" id="664643"/>
    <lineage>
        <taxon>Bacteria</taxon>
        <taxon>Pseudomonadati</taxon>
        <taxon>Pseudomonadota</taxon>
        <taxon>Gammaproteobacteria</taxon>
        <taxon>Vibrionales</taxon>
        <taxon>Vibrionaceae</taxon>
        <taxon>Vibrio</taxon>
    </lineage>
</organism>
<sequence>MIKKNLYRTGYFESQKMDGEGRILLKASFNQNVYLCLSVILLLLVIIFVSFSEYTRRETLVGIVSPLGGTVKVQANDTGYVEKLFVKEGDKIEALTPLYEIKTERFDESGTGVKQRILVSIESQYQLLLERRQQESDKADLERKALIEDIARLDSEIRILKNVLKFSNQELLLTRQLVDKQKSLLNNNYLSELEYQKQQLELLSKQTQSENNHLNLKRLLREKENQATRLVNLDIDLAIVLKELDRQLEEKIQSKAEFLYQSDSLVVSPINGIVASILVDEGHAVTNAQPLLIIVPESEQAFVELYAPSRSIGFIEVGQTVRLRFDAFPYEKFGVQTGVVSSVSKSAVAPEMIANSNLIKKKKLEGIYQVKVELTKPTITVYGHEEHLVTGMTVVADVELDTRQVYEWILEPLYTIKGKI</sequence>
<feature type="transmembrane region" description="Helical" evidence="3">
    <location>
        <begin position="32"/>
        <end position="51"/>
    </location>
</feature>
<comment type="similarity">
    <text evidence="1">Belongs to the membrane fusion protein (MFP) (TC 8.A.1) family.</text>
</comment>
<keyword evidence="7" id="KW-1185">Reference proteome</keyword>
<protein>
    <submittedName>
        <fullName evidence="6">HlyD family efflux transporter periplasmic adaptor subunit</fullName>
    </submittedName>
</protein>
<dbReference type="PRINTS" id="PR01490">
    <property type="entry name" value="RTXTOXIND"/>
</dbReference>
<feature type="coiled-coil region" evidence="2">
    <location>
        <begin position="143"/>
        <end position="236"/>
    </location>
</feature>
<dbReference type="Pfam" id="PF26002">
    <property type="entry name" value="Beta-barrel_AprE"/>
    <property type="match status" value="1"/>
</dbReference>
<keyword evidence="3" id="KW-0812">Transmembrane</keyword>
<dbReference type="Proteomes" id="UP001272325">
    <property type="component" value="Unassembled WGS sequence"/>
</dbReference>
<reference evidence="6 7" key="1">
    <citation type="submission" date="2023-11" db="EMBL/GenBank/DDBJ databases">
        <title>Plant-associative lifestyle of Vibrio porteresiae and its evolutionary dynamics.</title>
        <authorList>
            <person name="Rameshkumar N."/>
            <person name="Kirti K."/>
        </authorList>
    </citation>
    <scope>NUCLEOTIDE SEQUENCE [LARGE SCALE GENOMIC DNA]</scope>
    <source>
        <strain evidence="6 7">MSSRF60</strain>
    </source>
</reference>
<gene>
    <name evidence="6" type="ORF">SBW85_20070</name>
</gene>
<feature type="domain" description="Multidrug resistance protein MdtA-like barrel-sandwich hybrid" evidence="4">
    <location>
        <begin position="70"/>
        <end position="295"/>
    </location>
</feature>